<reference evidence="2 3" key="1">
    <citation type="journal article" date="2016" name="DNA Res.">
        <title>The draft genome of MD-2 pineapple using hybrid error correction of long reads.</title>
        <authorList>
            <person name="Redwan R.M."/>
            <person name="Saidin A."/>
            <person name="Kumar S.V."/>
        </authorList>
    </citation>
    <scope>NUCLEOTIDE SEQUENCE [LARGE SCALE GENOMIC DNA]</scope>
    <source>
        <strain evidence="3">cv. MD2</strain>
        <tissue evidence="2">Leaf</tissue>
    </source>
</reference>
<proteinExistence type="predicted"/>
<name>A0A199UKF6_ANACO</name>
<organism evidence="2 3">
    <name type="scientific">Ananas comosus</name>
    <name type="common">Pineapple</name>
    <name type="synonym">Ananas ananas</name>
    <dbReference type="NCBI Taxonomy" id="4615"/>
    <lineage>
        <taxon>Eukaryota</taxon>
        <taxon>Viridiplantae</taxon>
        <taxon>Streptophyta</taxon>
        <taxon>Embryophyta</taxon>
        <taxon>Tracheophyta</taxon>
        <taxon>Spermatophyta</taxon>
        <taxon>Magnoliopsida</taxon>
        <taxon>Liliopsida</taxon>
        <taxon>Poales</taxon>
        <taxon>Bromeliaceae</taxon>
        <taxon>Bromelioideae</taxon>
        <taxon>Ananas</taxon>
    </lineage>
</organism>
<protein>
    <submittedName>
        <fullName evidence="2">Uncharacterized protein</fullName>
    </submittedName>
</protein>
<dbReference type="AlphaFoldDB" id="A0A199UKF6"/>
<dbReference type="EMBL" id="LSRQ01007154">
    <property type="protein sequence ID" value="OAY65214.1"/>
    <property type="molecule type" value="Genomic_DNA"/>
</dbReference>
<accession>A0A199UKF6</accession>
<evidence type="ECO:0000256" key="1">
    <source>
        <dbReference type="SAM" id="MobiDB-lite"/>
    </source>
</evidence>
<dbReference type="Proteomes" id="UP000092600">
    <property type="component" value="Unassembled WGS sequence"/>
</dbReference>
<evidence type="ECO:0000313" key="3">
    <source>
        <dbReference type="Proteomes" id="UP000092600"/>
    </source>
</evidence>
<evidence type="ECO:0000313" key="2">
    <source>
        <dbReference type="EMBL" id="OAY65214.1"/>
    </source>
</evidence>
<comment type="caution">
    <text evidence="2">The sequence shown here is derived from an EMBL/GenBank/DDBJ whole genome shotgun (WGS) entry which is preliminary data.</text>
</comment>
<feature type="region of interest" description="Disordered" evidence="1">
    <location>
        <begin position="160"/>
        <end position="193"/>
    </location>
</feature>
<dbReference type="AntiFam" id="ANF00062">
    <property type="entry name" value="Shadow ORF (opposite ABC transporter protein)"/>
</dbReference>
<sequence>MHSDSASSALVASSRSRIFGFLRTALAMAIRCFWPPESCTPPPTLLNKIKKTHLYGIAMRKRMFVVAFLWNDCHVAHVDDKVSPFFDRLDIITVYVPPATTISGTTAKGVAKLNNRSHSNAPVEKLGLSNTLVKTQNKSVTFETSEASLWGCVEREPKESIKRPKSMKKMGNAAPWTHDPMPPSTINTQSARSAKAKRLVLDSLSSAPRVLDTSFSLFS</sequence>
<gene>
    <name evidence="2" type="ORF">ACMD2_15287</name>
</gene>